<evidence type="ECO:0000313" key="5">
    <source>
        <dbReference type="Proteomes" id="UP000652761"/>
    </source>
</evidence>
<dbReference type="Proteomes" id="UP000652761">
    <property type="component" value="Unassembled WGS sequence"/>
</dbReference>
<evidence type="ECO:0000256" key="1">
    <source>
        <dbReference type="SAM" id="Coils"/>
    </source>
</evidence>
<feature type="transmembrane region" description="Helical" evidence="3">
    <location>
        <begin position="718"/>
        <end position="745"/>
    </location>
</feature>
<feature type="transmembrane region" description="Helical" evidence="3">
    <location>
        <begin position="752"/>
        <end position="770"/>
    </location>
</feature>
<feature type="compositionally biased region" description="Basic and acidic residues" evidence="2">
    <location>
        <begin position="538"/>
        <end position="549"/>
    </location>
</feature>
<reference evidence="4" key="1">
    <citation type="submission" date="2017-07" db="EMBL/GenBank/DDBJ databases">
        <title>Taro Niue Genome Assembly and Annotation.</title>
        <authorList>
            <person name="Atibalentja N."/>
            <person name="Keating K."/>
            <person name="Fields C.J."/>
        </authorList>
    </citation>
    <scope>NUCLEOTIDE SEQUENCE</scope>
    <source>
        <strain evidence="4">Niue_2</strain>
        <tissue evidence="4">Leaf</tissue>
    </source>
</reference>
<keyword evidence="5" id="KW-1185">Reference proteome</keyword>
<feature type="compositionally biased region" description="Low complexity" evidence="2">
    <location>
        <begin position="514"/>
        <end position="537"/>
    </location>
</feature>
<proteinExistence type="predicted"/>
<feature type="coiled-coil region" evidence="1">
    <location>
        <begin position="432"/>
        <end position="473"/>
    </location>
</feature>
<feature type="non-terminal residue" evidence="4">
    <location>
        <position position="1"/>
    </location>
</feature>
<name>A0A843VU94_COLES</name>
<dbReference type="PANTHER" id="PTHR46033">
    <property type="entry name" value="PROTEIN MAIN-LIKE 2"/>
    <property type="match status" value="1"/>
</dbReference>
<feature type="compositionally biased region" description="Low complexity" evidence="2">
    <location>
        <begin position="594"/>
        <end position="605"/>
    </location>
</feature>
<dbReference type="InterPro" id="IPR044824">
    <property type="entry name" value="MAIN-like"/>
</dbReference>
<accession>A0A843VU94</accession>
<dbReference type="PANTHER" id="PTHR46033:SF8">
    <property type="entry name" value="PROTEIN MAINTENANCE OF MERISTEMS-LIKE"/>
    <property type="match status" value="1"/>
</dbReference>
<evidence type="ECO:0008006" key="6">
    <source>
        <dbReference type="Google" id="ProtNLM"/>
    </source>
</evidence>
<sequence length="826" mass="90449">MEGEKNSGEGSSRRKRQAEWWSSRRQTEAPPVEEEVDIAEMEVEEEVEDPTVNVEEEQKKRAKAMKSGEMRARVSWIVELAVYLAWDVEATAFVFPWGHMIPSLEDVSRITGLRIYGRPVSGYTYPCYHDLAERLLELPVERRLLFATRGDAVHCRFLPLLEDLSEVGGYAWGAAFLAHQFDSLGASEWSGPIYNSQPWGEGISHGRALYPLHAVVWQPYLGEGDEGQPWLVQARPYFDRSVWLHALNLVLPLHLFLCQRSLGLRQSVVEFPVRDRYRRPGRSFRGLHDTTDWRERTKEQIDNWEHRGKAIKSDATSDDAYLQAYALKYGGKVYKSARHQVDVAGEIASLRALLYSTVQNREAAQRELERVRSIGAGGASSSRAAGGSPSLLEAQLAGAVLRAEEAQRHLEERVRERFTAYHGACHGSSGREDQLQGEVQTTRSERDQLRIRAEAAEAQVAEVTKELATLRVLRSPGDQEEVTRLRAELLAQQAVARTLQQIVTDIGRSRSRSRSGASVSRATGASVGQYLAGSSSQRRNEEEERHRQGEGSAQSGRGGGEMPPPPDRQEGSGESGGGQSSSLNKRLTAEVRSSDSGSSASASGSLNSKLTAEIKSSRSSASVSVSAFFFLPGYIRWNICLLHKARLWWRGEGGVSRTEGLASNGAGVGDSRTLVDEGIMGDKMGESQSGEVMAATVGVKEGVEEVAEQVGGLELQDVVAWGFGLCQGHLSAVAATVVVVVAGTVAGRARTIVVVVVVAAIVAFAVAVVASDPVGPLRLLRVWRPTYRALGIANYTDLLIGLDPLSNWALRLLDITGFWGLKHGVY</sequence>
<feature type="region of interest" description="Disordered" evidence="2">
    <location>
        <begin position="1"/>
        <end position="35"/>
    </location>
</feature>
<dbReference type="EMBL" id="NMUH01001927">
    <property type="protein sequence ID" value="MQL96544.1"/>
    <property type="molecule type" value="Genomic_DNA"/>
</dbReference>
<keyword evidence="3" id="KW-0812">Transmembrane</keyword>
<evidence type="ECO:0000313" key="4">
    <source>
        <dbReference type="EMBL" id="MQL96544.1"/>
    </source>
</evidence>
<evidence type="ECO:0000256" key="2">
    <source>
        <dbReference type="SAM" id="MobiDB-lite"/>
    </source>
</evidence>
<comment type="caution">
    <text evidence="4">The sequence shown here is derived from an EMBL/GenBank/DDBJ whole genome shotgun (WGS) entry which is preliminary data.</text>
</comment>
<feature type="region of interest" description="Disordered" evidence="2">
    <location>
        <begin position="507"/>
        <end position="607"/>
    </location>
</feature>
<gene>
    <name evidence="4" type="ORF">Taro_029223</name>
</gene>
<dbReference type="AlphaFoldDB" id="A0A843VU94"/>
<keyword evidence="3" id="KW-0472">Membrane</keyword>
<protein>
    <recommendedName>
        <fullName evidence="6">Aminotransferase-like plant mobile domain-containing protein</fullName>
    </recommendedName>
</protein>
<organism evidence="4 5">
    <name type="scientific">Colocasia esculenta</name>
    <name type="common">Wild taro</name>
    <name type="synonym">Arum esculentum</name>
    <dbReference type="NCBI Taxonomy" id="4460"/>
    <lineage>
        <taxon>Eukaryota</taxon>
        <taxon>Viridiplantae</taxon>
        <taxon>Streptophyta</taxon>
        <taxon>Embryophyta</taxon>
        <taxon>Tracheophyta</taxon>
        <taxon>Spermatophyta</taxon>
        <taxon>Magnoliopsida</taxon>
        <taxon>Liliopsida</taxon>
        <taxon>Araceae</taxon>
        <taxon>Aroideae</taxon>
        <taxon>Colocasieae</taxon>
        <taxon>Colocasia</taxon>
    </lineage>
</organism>
<evidence type="ECO:0000256" key="3">
    <source>
        <dbReference type="SAM" id="Phobius"/>
    </source>
</evidence>
<keyword evidence="3" id="KW-1133">Transmembrane helix</keyword>
<keyword evidence="1" id="KW-0175">Coiled coil</keyword>
<dbReference type="GO" id="GO:0010073">
    <property type="term" value="P:meristem maintenance"/>
    <property type="evidence" value="ECO:0007669"/>
    <property type="project" value="InterPro"/>
</dbReference>